<keyword evidence="2" id="KW-0479">Metal-binding</keyword>
<evidence type="ECO:0000259" key="5">
    <source>
        <dbReference type="PROSITE" id="PS51918"/>
    </source>
</evidence>
<dbReference type="GO" id="GO:0046872">
    <property type="term" value="F:metal ion binding"/>
    <property type="evidence" value="ECO:0007669"/>
    <property type="project" value="UniProtKB-KW"/>
</dbReference>
<dbReference type="SFLD" id="SFLDG01094">
    <property type="entry name" value="Uncharacterised_Radical_SAM_Su"/>
    <property type="match status" value="1"/>
</dbReference>
<proteinExistence type="predicted"/>
<organism evidence="6">
    <name type="scientific">candidate division CPR3 bacterium</name>
    <dbReference type="NCBI Taxonomy" id="2268181"/>
    <lineage>
        <taxon>Bacteria</taxon>
        <taxon>Bacteria division CPR3</taxon>
    </lineage>
</organism>
<accession>A0A7C4M0Q7</accession>
<keyword evidence="3" id="KW-0408">Iron</keyword>
<dbReference type="NCBIfam" id="TIGR02495">
    <property type="entry name" value="NrdG2"/>
    <property type="match status" value="1"/>
</dbReference>
<evidence type="ECO:0000256" key="3">
    <source>
        <dbReference type="ARBA" id="ARBA00023004"/>
    </source>
</evidence>
<evidence type="ECO:0000256" key="4">
    <source>
        <dbReference type="ARBA" id="ARBA00023014"/>
    </source>
</evidence>
<dbReference type="AlphaFoldDB" id="A0A7C4M0Q7"/>
<reference evidence="6" key="1">
    <citation type="journal article" date="2020" name="mSystems">
        <title>Genome- and Community-Level Interaction Insights into Carbon Utilization and Element Cycling Functions of Hydrothermarchaeota in Hydrothermal Sediment.</title>
        <authorList>
            <person name="Zhou Z."/>
            <person name="Liu Y."/>
            <person name="Xu W."/>
            <person name="Pan J."/>
            <person name="Luo Z.H."/>
            <person name="Li M."/>
        </authorList>
    </citation>
    <scope>NUCLEOTIDE SEQUENCE [LARGE SCALE GENOMIC DNA]</scope>
    <source>
        <strain evidence="6">SpSt-579</strain>
    </source>
</reference>
<dbReference type="EMBL" id="DSYQ01000006">
    <property type="protein sequence ID" value="HGT70948.1"/>
    <property type="molecule type" value="Genomic_DNA"/>
</dbReference>
<dbReference type="GO" id="GO:0051536">
    <property type="term" value="F:iron-sulfur cluster binding"/>
    <property type="evidence" value="ECO:0007669"/>
    <property type="project" value="UniProtKB-KW"/>
</dbReference>
<dbReference type="InterPro" id="IPR007197">
    <property type="entry name" value="rSAM"/>
</dbReference>
<dbReference type="SFLD" id="SFLDG01067">
    <property type="entry name" value="SPASM/twitch_domain_containing"/>
    <property type="match status" value="1"/>
</dbReference>
<dbReference type="Pfam" id="PF04055">
    <property type="entry name" value="Radical_SAM"/>
    <property type="match status" value="1"/>
</dbReference>
<evidence type="ECO:0000313" key="6">
    <source>
        <dbReference type="EMBL" id="HGT70948.1"/>
    </source>
</evidence>
<dbReference type="InterPro" id="IPR058240">
    <property type="entry name" value="rSAM_sf"/>
</dbReference>
<dbReference type="PANTHER" id="PTHR11228:SF27">
    <property type="entry name" value="GLYCYL-RADICAL ENZYME ACTIVATING ENZYME MJ1227-RELATED"/>
    <property type="match status" value="1"/>
</dbReference>
<feature type="domain" description="Radical SAM core" evidence="5">
    <location>
        <begin position="12"/>
        <end position="232"/>
    </location>
</feature>
<dbReference type="InterPro" id="IPR012840">
    <property type="entry name" value="NrdG2"/>
</dbReference>
<dbReference type="GO" id="GO:0003824">
    <property type="term" value="F:catalytic activity"/>
    <property type="evidence" value="ECO:0007669"/>
    <property type="project" value="InterPro"/>
</dbReference>
<gene>
    <name evidence="6" type="ORF">ENT43_01675</name>
</gene>
<keyword evidence="1" id="KW-0949">S-adenosyl-L-methionine</keyword>
<dbReference type="SUPFAM" id="SSF102114">
    <property type="entry name" value="Radical SAM enzymes"/>
    <property type="match status" value="1"/>
</dbReference>
<dbReference type="PANTHER" id="PTHR11228">
    <property type="entry name" value="RADICAL SAM DOMAIN PROTEIN"/>
    <property type="match status" value="1"/>
</dbReference>
<protein>
    <submittedName>
        <fullName evidence="6">Anaerobic ribonucleoside-triphosphate reductase activating protein</fullName>
    </submittedName>
</protein>
<dbReference type="PROSITE" id="PS51918">
    <property type="entry name" value="RADICAL_SAM"/>
    <property type="match status" value="1"/>
</dbReference>
<dbReference type="InterPro" id="IPR050377">
    <property type="entry name" value="Radical_SAM_PqqE_MftC-like"/>
</dbReference>
<dbReference type="Gene3D" id="3.20.20.70">
    <property type="entry name" value="Aldolase class I"/>
    <property type="match status" value="1"/>
</dbReference>
<dbReference type="SFLD" id="SFLDS00029">
    <property type="entry name" value="Radical_SAM"/>
    <property type="match status" value="1"/>
</dbReference>
<dbReference type="InterPro" id="IPR013785">
    <property type="entry name" value="Aldolase_TIM"/>
</dbReference>
<keyword evidence="4" id="KW-0411">Iron-sulfur</keyword>
<evidence type="ECO:0000256" key="2">
    <source>
        <dbReference type="ARBA" id="ARBA00022723"/>
    </source>
</evidence>
<comment type="caution">
    <text evidence="6">The sequence shown here is derived from an EMBL/GenBank/DDBJ whole genome shotgun (WGS) entry which is preliminary data.</text>
</comment>
<dbReference type="PROSITE" id="PS51257">
    <property type="entry name" value="PROKAR_LIPOPROTEIN"/>
    <property type="match status" value="1"/>
</dbReference>
<evidence type="ECO:0000256" key="1">
    <source>
        <dbReference type="ARBA" id="ARBA00022691"/>
    </source>
</evidence>
<sequence length="232" mass="26724">MKIGGFQGFSLVDYPGMVCAIIFTQGCNFRCHYCHNPELVISERFSENIPIENIYDFLEKRKEKLDAVVITGGEPTLQPDIIEVIKRIKKMGFLIKIDTNGSKPKVIKNIIRSGLVDYIAMDIKSPIDKYSKITRCYHIENKITESINLIMNSEINYEFRTTDSNYLTITDFHKIANLIKGAKAYFLQKQSPIIKKVNSRGFFNLTKINDRAKLTKELANDLMVYVEYCSLR</sequence>
<name>A0A7C4M0Q7_UNCC3</name>
<dbReference type="CDD" id="cd01335">
    <property type="entry name" value="Radical_SAM"/>
    <property type="match status" value="1"/>
</dbReference>